<evidence type="ECO:0000256" key="1">
    <source>
        <dbReference type="ARBA" id="ARBA00010098"/>
    </source>
</evidence>
<dbReference type="PANTHER" id="PTHR12790">
    <property type="entry name" value="TRANSCRIPTION INITIATION FACTOR IA RRN3"/>
    <property type="match status" value="1"/>
</dbReference>
<evidence type="ECO:0008006" key="4">
    <source>
        <dbReference type="Google" id="ProtNLM"/>
    </source>
</evidence>
<dbReference type="PANTHER" id="PTHR12790:SF0">
    <property type="entry name" value="RNA POLYMERASE I-SPECIFIC TRANSCRIPTION INITIATION FACTOR RRN3-RELATED"/>
    <property type="match status" value="1"/>
</dbReference>
<dbReference type="Pfam" id="PF05327">
    <property type="entry name" value="RRN3"/>
    <property type="match status" value="1"/>
</dbReference>
<dbReference type="EMBL" id="HBIS01005858">
    <property type="protein sequence ID" value="CAE0611457.1"/>
    <property type="molecule type" value="Transcribed_RNA"/>
</dbReference>
<evidence type="ECO:0000313" key="3">
    <source>
        <dbReference type="EMBL" id="CAE0611457.1"/>
    </source>
</evidence>
<dbReference type="GO" id="GO:0006361">
    <property type="term" value="P:transcription initiation at RNA polymerase I promoter"/>
    <property type="evidence" value="ECO:0007669"/>
    <property type="project" value="InterPro"/>
</dbReference>
<evidence type="ECO:0000256" key="2">
    <source>
        <dbReference type="SAM" id="MobiDB-lite"/>
    </source>
</evidence>
<dbReference type="AlphaFoldDB" id="A0A7S3UDS4"/>
<protein>
    <recommendedName>
        <fullName evidence="4">RNA polymerase I-specific transcription initiation factor RRN3</fullName>
    </recommendedName>
</protein>
<dbReference type="GO" id="GO:0001042">
    <property type="term" value="F:RNA polymerase I core binding"/>
    <property type="evidence" value="ECO:0007669"/>
    <property type="project" value="TreeGrafter"/>
</dbReference>
<dbReference type="GO" id="GO:0001181">
    <property type="term" value="F:RNA polymerase I general transcription initiation factor activity"/>
    <property type="evidence" value="ECO:0007669"/>
    <property type="project" value="InterPro"/>
</dbReference>
<feature type="region of interest" description="Disordered" evidence="2">
    <location>
        <begin position="221"/>
        <end position="257"/>
    </location>
</feature>
<comment type="similarity">
    <text evidence="1">Belongs to the RRN3 family.</text>
</comment>
<proteinExistence type="inferred from homology"/>
<dbReference type="InterPro" id="IPR007991">
    <property type="entry name" value="RNA_pol_I_trans_ini_fac_RRN3"/>
</dbReference>
<feature type="compositionally biased region" description="Basic and acidic residues" evidence="2">
    <location>
        <begin position="244"/>
        <end position="257"/>
    </location>
</feature>
<sequence length="528" mass="59808">MVEPSNGKEKPWEREQQGLCKLLDAMADAVEHVDEEKHVELFHALARLSCWNVPTKVAQAHLNLIVELAACQAQQVPFVLQVLVRNFVPPLDGTWKDNSSQEDVETSVGEAWVPQPHGFRVLELVLNKVHEIVEMDPSSLGILLPMLNDQFPHPEQNRDAHCYYLCGVMQLAESNAGKPIRASILAAILENILHIEFHMNWQVFEMEEDEWDIEDAHMQVPDGPDRSEDEPIDETGNRTFLDGRGTDEINDTSKKDTRDTFHDQKRLALATADKLDSAMELLFAHLLRQLHAGHLEELLQVITQFMKHTVLPTRCSRIVHYVVFLLGCHSPARTCECFHNLLLKGMLSEDSPRETHLSCACYLASYLARAAFLPVLQLVGVLGSLCNWCVAYLDELEKKGSNFPELKMSNHLVFYSCCHCILYSLCFKMKDVLNDREGAKMVAVPVQRILNSKLDPLQVCLQTVVDEFVSQAARLGVSHLLPSTLDIQEPVQRHVESALNFFPYDHYVLGRSAAFLQLENTCTQWGRS</sequence>
<reference evidence="3" key="1">
    <citation type="submission" date="2021-01" db="EMBL/GenBank/DDBJ databases">
        <authorList>
            <person name="Corre E."/>
            <person name="Pelletier E."/>
            <person name="Niang G."/>
            <person name="Scheremetjew M."/>
            <person name="Finn R."/>
            <person name="Kale V."/>
            <person name="Holt S."/>
            <person name="Cochrane G."/>
            <person name="Meng A."/>
            <person name="Brown T."/>
            <person name="Cohen L."/>
        </authorList>
    </citation>
    <scope>NUCLEOTIDE SEQUENCE</scope>
    <source>
        <strain evidence="3">CCMP1897</strain>
    </source>
</reference>
<accession>A0A7S3UDS4</accession>
<name>A0A7S3UDS4_9CHLO</name>
<dbReference type="GO" id="GO:0005634">
    <property type="term" value="C:nucleus"/>
    <property type="evidence" value="ECO:0007669"/>
    <property type="project" value="TreeGrafter"/>
</dbReference>
<organism evidence="3">
    <name type="scientific">Picocystis salinarum</name>
    <dbReference type="NCBI Taxonomy" id="88271"/>
    <lineage>
        <taxon>Eukaryota</taxon>
        <taxon>Viridiplantae</taxon>
        <taxon>Chlorophyta</taxon>
        <taxon>Picocystophyceae</taxon>
        <taxon>Picocystales</taxon>
        <taxon>Picocystaceae</taxon>
        <taxon>Picocystis</taxon>
    </lineage>
</organism>
<gene>
    <name evidence="3" type="ORF">PSAL00342_LOCUS5292</name>
</gene>